<reference evidence="1 2" key="1">
    <citation type="submission" date="2022-02" db="EMBL/GenBank/DDBJ databases">
        <title>The genome sequence of Shewanella sp. 3B26.</title>
        <authorList>
            <person name="Du J."/>
        </authorList>
    </citation>
    <scope>NUCLEOTIDE SEQUENCE [LARGE SCALE GENOMIC DNA]</scope>
    <source>
        <strain evidence="1 2">3B26</strain>
    </source>
</reference>
<dbReference type="EMBL" id="JAKUDL010000001">
    <property type="protein sequence ID" value="MCH4293078.1"/>
    <property type="molecule type" value="Genomic_DNA"/>
</dbReference>
<evidence type="ECO:0000313" key="2">
    <source>
        <dbReference type="Proteomes" id="UP001297581"/>
    </source>
</evidence>
<evidence type="ECO:0000313" key="1">
    <source>
        <dbReference type="EMBL" id="MCH4293078.1"/>
    </source>
</evidence>
<protein>
    <submittedName>
        <fullName evidence="1">Uncharacterized protein</fullName>
    </submittedName>
</protein>
<comment type="caution">
    <text evidence="1">The sequence shown here is derived from an EMBL/GenBank/DDBJ whole genome shotgun (WGS) entry which is preliminary data.</text>
</comment>
<accession>A0AAJ1BE49</accession>
<keyword evidence="2" id="KW-1185">Reference proteome</keyword>
<dbReference type="AlphaFoldDB" id="A0AAJ1BE49"/>
<dbReference type="Proteomes" id="UP001297581">
    <property type="component" value="Unassembled WGS sequence"/>
</dbReference>
<gene>
    <name evidence="1" type="ORF">MJ923_02005</name>
</gene>
<organism evidence="1 2">
    <name type="scientific">Shewanella zhuhaiensis</name>
    <dbReference type="NCBI Taxonomy" id="2919576"/>
    <lineage>
        <taxon>Bacteria</taxon>
        <taxon>Pseudomonadati</taxon>
        <taxon>Pseudomonadota</taxon>
        <taxon>Gammaproteobacteria</taxon>
        <taxon>Alteromonadales</taxon>
        <taxon>Shewanellaceae</taxon>
        <taxon>Shewanella</taxon>
    </lineage>
</organism>
<dbReference type="RefSeq" id="WP_240589694.1">
    <property type="nucleotide sequence ID" value="NZ_JAKUDL010000001.1"/>
</dbReference>
<proteinExistence type="predicted"/>
<name>A0AAJ1BE49_9GAMM</name>
<sequence>MKRGAYTVIELSRNLLLFDMVLIDESFSERLFAEDVAALIEWLTNNGF</sequence>